<gene>
    <name evidence="1" type="ORF">ACFP3U_00545</name>
</gene>
<accession>A0ABW0WT58</accession>
<keyword evidence="2" id="KW-1185">Reference proteome</keyword>
<protein>
    <submittedName>
        <fullName evidence="1">Uncharacterized protein</fullName>
    </submittedName>
</protein>
<organism evidence="1 2">
    <name type="scientific">Kitasatospora misakiensis</name>
    <dbReference type="NCBI Taxonomy" id="67330"/>
    <lineage>
        <taxon>Bacteria</taxon>
        <taxon>Bacillati</taxon>
        <taxon>Actinomycetota</taxon>
        <taxon>Actinomycetes</taxon>
        <taxon>Kitasatosporales</taxon>
        <taxon>Streptomycetaceae</taxon>
        <taxon>Kitasatospora</taxon>
    </lineage>
</organism>
<evidence type="ECO:0000313" key="2">
    <source>
        <dbReference type="Proteomes" id="UP001595975"/>
    </source>
</evidence>
<comment type="caution">
    <text evidence="1">The sequence shown here is derived from an EMBL/GenBank/DDBJ whole genome shotgun (WGS) entry which is preliminary data.</text>
</comment>
<dbReference type="Proteomes" id="UP001595975">
    <property type="component" value="Unassembled WGS sequence"/>
</dbReference>
<reference evidence="2" key="1">
    <citation type="journal article" date="2019" name="Int. J. Syst. Evol. Microbiol.">
        <title>The Global Catalogue of Microorganisms (GCM) 10K type strain sequencing project: providing services to taxonomists for standard genome sequencing and annotation.</title>
        <authorList>
            <consortium name="The Broad Institute Genomics Platform"/>
            <consortium name="The Broad Institute Genome Sequencing Center for Infectious Disease"/>
            <person name="Wu L."/>
            <person name="Ma J."/>
        </authorList>
    </citation>
    <scope>NUCLEOTIDE SEQUENCE [LARGE SCALE GENOMIC DNA]</scope>
    <source>
        <strain evidence="2">CGMCC 4.1437</strain>
    </source>
</reference>
<evidence type="ECO:0000313" key="1">
    <source>
        <dbReference type="EMBL" id="MFC5661462.1"/>
    </source>
</evidence>
<name>A0ABW0WT58_9ACTN</name>
<dbReference type="RefSeq" id="WP_380223018.1">
    <property type="nucleotide sequence ID" value="NZ_JBHSOF010000001.1"/>
</dbReference>
<dbReference type="EMBL" id="JBHSOF010000001">
    <property type="protein sequence ID" value="MFC5661462.1"/>
    <property type="molecule type" value="Genomic_DNA"/>
</dbReference>
<proteinExistence type="predicted"/>
<sequence length="392" mass="40678">MSDFIVNTSVAGGQSQPCADALISFGLFTALWADDADAGIKGQRVNTAGAKTGEEFLVSVAAPADGNTNRQWPFLDSVGTSSFAAWIEQPFNIPPPFPGVVLRRFLDGKPSGPTVPVSTDPVDRRFPPTVTRMIDGGCLVTWTDEGPEQRIRAQRFTPDGQKAGAEITANTTAGFHTDAAVTLLSTGDYVIAWTNGDPVGGGGLVYRVFGFDGTPLTGELHPNLTGFTGRTALTALDNGRFVAAHIRSAGQSDLGVPQTTISASIIESLAGTVFVKASAGTPQHVNRSAPALTALPGGRFVLAWVEKSADTFQTVPTVMAQLCSDSELEIGPPVPVSSGTDIKSNRFHLSAAAVFGNGNPDSVFLSWADMADGGDTTIRGSVLTVGPGGLSA</sequence>